<dbReference type="EMBL" id="JAKJXO020000009">
    <property type="protein sequence ID" value="KAL1600713.1"/>
    <property type="molecule type" value="Genomic_DNA"/>
</dbReference>
<comment type="caution">
    <text evidence="2">The sequence shown here is derived from an EMBL/GenBank/DDBJ whole genome shotgun (WGS) entry which is preliminary data.</text>
</comment>
<feature type="compositionally biased region" description="Polar residues" evidence="1">
    <location>
        <begin position="1"/>
        <end position="15"/>
    </location>
</feature>
<protein>
    <submittedName>
        <fullName evidence="2">Uncharacterized protein</fullName>
    </submittedName>
</protein>
<sequence length="606" mass="67344">MESSFMETDLQNLNLGPSGPKGREYKGMGTKTIDPAMFSARLFPGDIDNTRVLAVCGIPPEDSHPAEDGWFLSDFFAFKHVLSGLGKSQTWMTCVSPKNLVQEHNVFLHGNPYQDRKVVLNQDMVRKGFGADIVVVPSSNLCDAFTKNLQQEAHEAKKNKQPLMVLVFAHGKEEGGGWWLGPPGLRLFSRARFQGLVDQGIQVSIISTACFGGQWVIDTTFNKTYLAAAGPIQESESWNGSKSCDRKCGSIYASALLKAWKQEADEAQGLLQKSAGPVTETESTYHSFTGAVWDSLFSLDRFAGQHDIRFSVQDEDWTAGWSARLGLPASAIRFEEKWERLPIVQKDNSLGYSSLNRDLALTVDLDSLDVLSSKLNVRHGGSLNSARNQVCAMGALYLQSFPGRDSLSSNTSLHGKLRRIMDKRNEVDWTLLNTALQGVNFRMDLGHLATQLIQTAGMKLPRGFTCHETDISTLESQLEMQNRNKWGCIIQQAMGVLPEPSAELKQGVDWPKPGRYIAAAIFLSEGVQSVDDVKSAVAAVKGLLFEELRRSKKTLERVPEVRGRKRDWYQAMKKRLRSLSPDKQQKRKSLGSTTLREGPKFPPSKQ</sequence>
<accession>A0ABR3R8E8</accession>
<dbReference type="Proteomes" id="UP001521785">
    <property type="component" value="Unassembled WGS sequence"/>
</dbReference>
<reference evidence="2 3" key="1">
    <citation type="submission" date="2024-02" db="EMBL/GenBank/DDBJ databases">
        <title>De novo assembly and annotation of 12 fungi associated with fruit tree decline syndrome in Ontario, Canada.</title>
        <authorList>
            <person name="Sulman M."/>
            <person name="Ellouze W."/>
            <person name="Ilyukhin E."/>
        </authorList>
    </citation>
    <scope>NUCLEOTIDE SEQUENCE [LARGE SCALE GENOMIC DNA]</scope>
    <source>
        <strain evidence="2 3">M42-189</strain>
    </source>
</reference>
<evidence type="ECO:0000313" key="2">
    <source>
        <dbReference type="EMBL" id="KAL1600713.1"/>
    </source>
</evidence>
<evidence type="ECO:0000256" key="1">
    <source>
        <dbReference type="SAM" id="MobiDB-lite"/>
    </source>
</evidence>
<proteinExistence type="predicted"/>
<keyword evidence="3" id="KW-1185">Reference proteome</keyword>
<gene>
    <name evidence="2" type="ORF">SLS60_007101</name>
</gene>
<feature type="region of interest" description="Disordered" evidence="1">
    <location>
        <begin position="574"/>
        <end position="606"/>
    </location>
</feature>
<feature type="region of interest" description="Disordered" evidence="1">
    <location>
        <begin position="1"/>
        <end position="24"/>
    </location>
</feature>
<name>A0ABR3R8E8_9PLEO</name>
<evidence type="ECO:0000313" key="3">
    <source>
        <dbReference type="Proteomes" id="UP001521785"/>
    </source>
</evidence>
<organism evidence="2 3">
    <name type="scientific">Paraconiothyrium brasiliense</name>
    <dbReference type="NCBI Taxonomy" id="300254"/>
    <lineage>
        <taxon>Eukaryota</taxon>
        <taxon>Fungi</taxon>
        <taxon>Dikarya</taxon>
        <taxon>Ascomycota</taxon>
        <taxon>Pezizomycotina</taxon>
        <taxon>Dothideomycetes</taxon>
        <taxon>Pleosporomycetidae</taxon>
        <taxon>Pleosporales</taxon>
        <taxon>Massarineae</taxon>
        <taxon>Didymosphaeriaceae</taxon>
        <taxon>Paraconiothyrium</taxon>
    </lineage>
</organism>